<evidence type="ECO:0000256" key="1">
    <source>
        <dbReference type="SAM" id="MobiDB-lite"/>
    </source>
</evidence>
<dbReference type="AlphaFoldDB" id="A0AAD6FLB2"/>
<comment type="caution">
    <text evidence="2">The sequence shown here is derived from an EMBL/GenBank/DDBJ whole genome shotgun (WGS) entry which is preliminary data.</text>
</comment>
<accession>A0AAD6FLB2</accession>
<proteinExistence type="predicted"/>
<evidence type="ECO:0000313" key="2">
    <source>
        <dbReference type="EMBL" id="KAJ4937560.1"/>
    </source>
</evidence>
<dbReference type="Proteomes" id="UP001219934">
    <property type="component" value="Unassembled WGS sequence"/>
</dbReference>
<feature type="compositionally biased region" description="Low complexity" evidence="1">
    <location>
        <begin position="22"/>
        <end position="32"/>
    </location>
</feature>
<feature type="compositionally biased region" description="Basic and acidic residues" evidence="1">
    <location>
        <begin position="1"/>
        <end position="19"/>
    </location>
</feature>
<keyword evidence="3" id="KW-1185">Reference proteome</keyword>
<sequence length="87" mass="9268">MRLYYRGKEEIGRSQDRCPHFGPGSSPSASPSLWPRARDGNLESRDSTSCSPHLSDRRRNTPASAAAGAPLITSQLGGSMPGDSPGR</sequence>
<evidence type="ECO:0000313" key="3">
    <source>
        <dbReference type="Proteomes" id="UP001219934"/>
    </source>
</evidence>
<organism evidence="2 3">
    <name type="scientific">Pogonophryne albipinna</name>
    <dbReference type="NCBI Taxonomy" id="1090488"/>
    <lineage>
        <taxon>Eukaryota</taxon>
        <taxon>Metazoa</taxon>
        <taxon>Chordata</taxon>
        <taxon>Craniata</taxon>
        <taxon>Vertebrata</taxon>
        <taxon>Euteleostomi</taxon>
        <taxon>Actinopterygii</taxon>
        <taxon>Neopterygii</taxon>
        <taxon>Teleostei</taxon>
        <taxon>Neoteleostei</taxon>
        <taxon>Acanthomorphata</taxon>
        <taxon>Eupercaria</taxon>
        <taxon>Perciformes</taxon>
        <taxon>Notothenioidei</taxon>
        <taxon>Pogonophryne</taxon>
    </lineage>
</organism>
<feature type="compositionally biased region" description="Basic and acidic residues" evidence="1">
    <location>
        <begin position="36"/>
        <end position="46"/>
    </location>
</feature>
<feature type="region of interest" description="Disordered" evidence="1">
    <location>
        <begin position="1"/>
        <end position="87"/>
    </location>
</feature>
<protein>
    <submittedName>
        <fullName evidence="2">Uncharacterized protein</fullName>
    </submittedName>
</protein>
<gene>
    <name evidence="2" type="ORF">JOQ06_002195</name>
</gene>
<reference evidence="2" key="1">
    <citation type="submission" date="2022-11" db="EMBL/GenBank/DDBJ databases">
        <title>Chromosome-level genome of Pogonophryne albipinna.</title>
        <authorList>
            <person name="Jo E."/>
        </authorList>
    </citation>
    <scope>NUCLEOTIDE SEQUENCE</scope>
    <source>
        <strain evidence="2">SGF0006</strain>
        <tissue evidence="2">Muscle</tissue>
    </source>
</reference>
<name>A0AAD6FLB2_9TELE</name>
<dbReference type="EMBL" id="JAPTMU010000009">
    <property type="protein sequence ID" value="KAJ4937560.1"/>
    <property type="molecule type" value="Genomic_DNA"/>
</dbReference>